<dbReference type="GO" id="GO:0008237">
    <property type="term" value="F:metallopeptidase activity"/>
    <property type="evidence" value="ECO:0007669"/>
    <property type="project" value="UniProtKB-KW"/>
</dbReference>
<feature type="domain" description="ADAMTS/ADAMTS-like Spacer 1" evidence="4">
    <location>
        <begin position="140"/>
        <end position="213"/>
    </location>
</feature>
<dbReference type="SUPFAM" id="SSF82895">
    <property type="entry name" value="TSP-1 type 1 repeat"/>
    <property type="match status" value="1"/>
</dbReference>
<dbReference type="InterPro" id="IPR013273">
    <property type="entry name" value="ADAMTS/ADAMTS-like"/>
</dbReference>
<feature type="domain" description="ADAMTS/ADAMTS-like cysteine-rich" evidence="5">
    <location>
        <begin position="42"/>
        <end position="125"/>
    </location>
</feature>
<dbReference type="PRINTS" id="PR01857">
    <property type="entry name" value="ADAMTSFAMILY"/>
</dbReference>
<evidence type="ECO:0000256" key="1">
    <source>
        <dbReference type="ARBA" id="ARBA00004613"/>
    </source>
</evidence>
<dbReference type="InterPro" id="IPR050439">
    <property type="entry name" value="ADAMTS_ADAMTS-like"/>
</dbReference>
<dbReference type="PANTHER" id="PTHR13723">
    <property type="entry name" value="ADAMTS A DISINTEGRIN AND METALLOPROTEASE WITH THROMBOSPONDIN MOTIFS PROTEASE"/>
    <property type="match status" value="1"/>
</dbReference>
<dbReference type="PROSITE" id="PS50092">
    <property type="entry name" value="TSP1"/>
    <property type="match status" value="1"/>
</dbReference>
<dbReference type="InterPro" id="IPR045371">
    <property type="entry name" value="ADAMTS_CR_3"/>
</dbReference>
<dbReference type="Pfam" id="PF05986">
    <property type="entry name" value="ADAMTS_spacer1"/>
    <property type="match status" value="1"/>
</dbReference>
<dbReference type="Pfam" id="PF19030">
    <property type="entry name" value="TSP1_ADAMTS"/>
    <property type="match status" value="1"/>
</dbReference>
<gene>
    <name evidence="6" type="primary">ADAMTS2_3</name>
    <name evidence="6" type="ORF">P7K49_005281</name>
</gene>
<evidence type="ECO:0000313" key="7">
    <source>
        <dbReference type="Proteomes" id="UP001266305"/>
    </source>
</evidence>
<protein>
    <submittedName>
        <fullName evidence="6">A disintegrin and metalloproteinase with thrombospondin motifs 2</fullName>
    </submittedName>
</protein>
<name>A0ABQ9W9U7_SAGOE</name>
<dbReference type="Proteomes" id="UP001266305">
    <property type="component" value="Unassembled WGS sequence"/>
</dbReference>
<keyword evidence="6" id="KW-0482">Metalloprotease</keyword>
<evidence type="ECO:0000313" key="6">
    <source>
        <dbReference type="EMBL" id="KAK2118394.1"/>
    </source>
</evidence>
<dbReference type="InterPro" id="IPR036383">
    <property type="entry name" value="TSP1_rpt_sf"/>
</dbReference>
<dbReference type="PANTHER" id="PTHR13723:SF141">
    <property type="entry name" value="A DISINTEGRIN AND METALLOPROTEINASE WITH THROMBOSPONDIN MOTIFS 2"/>
    <property type="match status" value="1"/>
</dbReference>
<evidence type="ECO:0000259" key="4">
    <source>
        <dbReference type="Pfam" id="PF05986"/>
    </source>
</evidence>
<dbReference type="InterPro" id="IPR010294">
    <property type="entry name" value="ADAMTS_spacer1"/>
</dbReference>
<evidence type="ECO:0000256" key="2">
    <source>
        <dbReference type="ARBA" id="ARBA00022525"/>
    </source>
</evidence>
<sequence>MAGKGLAYDFQLCSRQDCPDSLADFREEQCRQWDLYFEHGDAQHHWLPHEHRDAKERCHLYCESKETGEVVSMKRMVHDGTRCSYKDAFSLCVRGDCRKVGCDGVIGSSKQEDKCGVCGGDNSHCKVVKGTFTRSPKKHAVKNLETGKFILNEENDVDASSKTFIAMGVEWEYRDEDGRETLQTMGPLHGTITVLVIPAGDTRISLTYKYMIHEDSLNVDDNNVLEDDSVVYEWALKKWSPCSKPCGGGSQFTKYGCRRRLDHKMVHRGFCAALSKPKAIRRACNPQECSQPV</sequence>
<keyword evidence="6" id="KW-0645">Protease</keyword>
<dbReference type="EMBL" id="JASSZA010000002">
    <property type="protein sequence ID" value="KAK2118394.1"/>
    <property type="molecule type" value="Genomic_DNA"/>
</dbReference>
<keyword evidence="6" id="KW-0378">Hydrolase</keyword>
<evidence type="ECO:0000259" key="5">
    <source>
        <dbReference type="Pfam" id="PF19236"/>
    </source>
</evidence>
<evidence type="ECO:0000256" key="3">
    <source>
        <dbReference type="ARBA" id="ARBA00023157"/>
    </source>
</evidence>
<proteinExistence type="predicted"/>
<dbReference type="Gene3D" id="2.20.100.10">
    <property type="entry name" value="Thrombospondin type-1 (TSP1) repeat"/>
    <property type="match status" value="1"/>
</dbReference>
<accession>A0ABQ9W9U7</accession>
<dbReference type="SMART" id="SM00209">
    <property type="entry name" value="TSP1"/>
    <property type="match status" value="1"/>
</dbReference>
<dbReference type="InterPro" id="IPR000884">
    <property type="entry name" value="TSP1_rpt"/>
</dbReference>
<keyword evidence="3" id="KW-1015">Disulfide bond</keyword>
<organism evidence="6 7">
    <name type="scientific">Saguinus oedipus</name>
    <name type="common">Cotton-top tamarin</name>
    <name type="synonym">Oedipomidas oedipus</name>
    <dbReference type="NCBI Taxonomy" id="9490"/>
    <lineage>
        <taxon>Eukaryota</taxon>
        <taxon>Metazoa</taxon>
        <taxon>Chordata</taxon>
        <taxon>Craniata</taxon>
        <taxon>Vertebrata</taxon>
        <taxon>Euteleostomi</taxon>
        <taxon>Mammalia</taxon>
        <taxon>Eutheria</taxon>
        <taxon>Euarchontoglires</taxon>
        <taxon>Primates</taxon>
        <taxon>Haplorrhini</taxon>
        <taxon>Platyrrhini</taxon>
        <taxon>Cebidae</taxon>
        <taxon>Callitrichinae</taxon>
        <taxon>Saguinus</taxon>
    </lineage>
</organism>
<dbReference type="Gene3D" id="2.60.120.830">
    <property type="match status" value="2"/>
</dbReference>
<reference evidence="6 7" key="1">
    <citation type="submission" date="2023-05" db="EMBL/GenBank/DDBJ databases">
        <title>B98-5 Cell Line De Novo Hybrid Assembly: An Optical Mapping Approach.</title>
        <authorList>
            <person name="Kananen K."/>
            <person name="Auerbach J.A."/>
            <person name="Kautto E."/>
            <person name="Blachly J.S."/>
        </authorList>
    </citation>
    <scope>NUCLEOTIDE SEQUENCE [LARGE SCALE GENOMIC DNA]</scope>
    <source>
        <strain evidence="6">B95-8</strain>
        <tissue evidence="6">Cell line</tissue>
    </source>
</reference>
<dbReference type="Pfam" id="PF19236">
    <property type="entry name" value="ADAMTS_CR_3"/>
    <property type="match status" value="1"/>
</dbReference>
<comment type="caution">
    <text evidence="6">The sequence shown here is derived from an EMBL/GenBank/DDBJ whole genome shotgun (WGS) entry which is preliminary data.</text>
</comment>
<keyword evidence="7" id="KW-1185">Reference proteome</keyword>
<keyword evidence="2" id="KW-0964">Secreted</keyword>
<comment type="subcellular location">
    <subcellularLocation>
        <location evidence="1">Secreted</location>
    </subcellularLocation>
</comment>